<dbReference type="GO" id="GO:0016491">
    <property type="term" value="F:oxidoreductase activity"/>
    <property type="evidence" value="ECO:0007669"/>
    <property type="project" value="UniProtKB-KW"/>
</dbReference>
<keyword evidence="2" id="KW-0560">Oxidoreductase</keyword>
<name>Q605L3_METCA</name>
<evidence type="ECO:0000313" key="4">
    <source>
        <dbReference type="EMBL" id="AAU91723.1"/>
    </source>
</evidence>
<dbReference type="InterPro" id="IPR000415">
    <property type="entry name" value="Nitroreductase-like"/>
</dbReference>
<dbReference type="eggNOG" id="COG0778">
    <property type="taxonomic scope" value="Bacteria"/>
</dbReference>
<dbReference type="HOGENOM" id="CLU_070764_6_0_6"/>
<dbReference type="SUPFAM" id="SSF55469">
    <property type="entry name" value="FMN-dependent nitroreductase-like"/>
    <property type="match status" value="1"/>
</dbReference>
<dbReference type="RefSeq" id="WP_010961497.1">
    <property type="nucleotide sequence ID" value="NC_002977.6"/>
</dbReference>
<sequence length="203" mass="22645">MHDKPAVTQQPIHDIIARRWSPRAYDVNRPVSRGQLVSLLEAARWAPSCYGDEPWRFIVWDRNHDAAAFQRAFDCLGEFNQRWVKNAPVLMLVLASEHFRKGAPNRWGMFDAGAAAENVYLQAVALGLAAHPMGGFDAEEVKRAFNVPDGYTPMAMIAVGHQADAAVLDGDLHDSEIALRQRRPLGENFFEGEWGRPVVPSGL</sequence>
<gene>
    <name evidence="4" type="ordered locus">MCA2267</name>
</gene>
<reference evidence="4 5" key="1">
    <citation type="journal article" date="2004" name="PLoS Biol.">
        <title>Genomic insights into methanotrophy: the complete genome sequence of Methylococcus capsulatus (Bath).</title>
        <authorList>
            <person name="Ward N.L."/>
            <person name="Larsen O."/>
            <person name="Sakwa J."/>
            <person name="Bruseth L."/>
            <person name="Khouri H.M."/>
            <person name="Durkin A.S."/>
            <person name="Dimitrov G."/>
            <person name="Jiang L."/>
            <person name="Scanlan D."/>
            <person name="Kang K.H."/>
            <person name="Lewis M.R."/>
            <person name="Nelson K.E."/>
            <person name="Methe B.A."/>
            <person name="Wu M."/>
            <person name="Heidelberg J.F."/>
            <person name="Paulsen I.T."/>
            <person name="Fouts D.E."/>
            <person name="Ravel J."/>
            <person name="Tettelin H."/>
            <person name="Ren Q."/>
            <person name="Read T.D."/>
            <person name="DeBoy R.T."/>
            <person name="Seshadri R."/>
            <person name="Salzberg S.L."/>
            <person name="Jensen H.B."/>
            <person name="Birkeland N.K."/>
            <person name="Nelson W.C."/>
            <person name="Dodson R.J."/>
            <person name="Grindhaug S.H."/>
            <person name="Holt I.E."/>
            <person name="Eidhammer I."/>
            <person name="Jonasen I."/>
            <person name="Vanaken S."/>
            <person name="Utterback T.R."/>
            <person name="Feldblyum T.V."/>
            <person name="Fraser C.M."/>
            <person name="Lillehaug J.R."/>
            <person name="Eisen J.A."/>
        </authorList>
    </citation>
    <scope>NUCLEOTIDE SEQUENCE [LARGE SCALE GENOMIC DNA]</scope>
    <source>
        <strain evidence="5">ATCC 33009 / NCIMB 11132 / Bath</strain>
    </source>
</reference>
<feature type="domain" description="Nitroreductase" evidence="3">
    <location>
        <begin position="16"/>
        <end position="161"/>
    </location>
</feature>
<proteinExistence type="inferred from homology"/>
<protein>
    <submittedName>
        <fullName evidence="4">Putative nitroreductase family protein</fullName>
    </submittedName>
</protein>
<dbReference type="STRING" id="243233.MCA2267"/>
<dbReference type="PANTHER" id="PTHR43673">
    <property type="entry name" value="NAD(P)H NITROREDUCTASE YDGI-RELATED"/>
    <property type="match status" value="1"/>
</dbReference>
<dbReference type="GeneID" id="88224473"/>
<evidence type="ECO:0000256" key="2">
    <source>
        <dbReference type="ARBA" id="ARBA00023002"/>
    </source>
</evidence>
<organism evidence="4 5">
    <name type="scientific">Methylococcus capsulatus (strain ATCC 33009 / NCIMB 11132 / Bath)</name>
    <dbReference type="NCBI Taxonomy" id="243233"/>
    <lineage>
        <taxon>Bacteria</taxon>
        <taxon>Pseudomonadati</taxon>
        <taxon>Pseudomonadota</taxon>
        <taxon>Gammaproteobacteria</taxon>
        <taxon>Methylococcales</taxon>
        <taxon>Methylococcaceae</taxon>
        <taxon>Methylococcus</taxon>
    </lineage>
</organism>
<accession>Q605L3</accession>
<evidence type="ECO:0000259" key="3">
    <source>
        <dbReference type="Pfam" id="PF00881"/>
    </source>
</evidence>
<dbReference type="InterPro" id="IPR029479">
    <property type="entry name" value="Nitroreductase"/>
</dbReference>
<dbReference type="Proteomes" id="UP000006821">
    <property type="component" value="Chromosome"/>
</dbReference>
<dbReference type="Gene3D" id="3.40.109.10">
    <property type="entry name" value="NADH Oxidase"/>
    <property type="match status" value="1"/>
</dbReference>
<dbReference type="EMBL" id="AE017282">
    <property type="protein sequence ID" value="AAU91723.1"/>
    <property type="molecule type" value="Genomic_DNA"/>
</dbReference>
<evidence type="ECO:0000256" key="1">
    <source>
        <dbReference type="ARBA" id="ARBA00007118"/>
    </source>
</evidence>
<dbReference type="AlphaFoldDB" id="Q605L3"/>
<dbReference type="CDD" id="cd02138">
    <property type="entry name" value="TdsD-like"/>
    <property type="match status" value="1"/>
</dbReference>
<dbReference type="Pfam" id="PF00881">
    <property type="entry name" value="Nitroreductase"/>
    <property type="match status" value="1"/>
</dbReference>
<evidence type="ECO:0000313" key="5">
    <source>
        <dbReference type="Proteomes" id="UP000006821"/>
    </source>
</evidence>
<comment type="similarity">
    <text evidence="1">Belongs to the nitroreductase family.</text>
</comment>
<dbReference type="KEGG" id="mca:MCA2267"/>
<dbReference type="PANTHER" id="PTHR43673:SF10">
    <property type="entry name" value="NADH DEHYDROGENASE_NAD(P)H NITROREDUCTASE XCC3605-RELATED"/>
    <property type="match status" value="1"/>
</dbReference>